<dbReference type="PANTHER" id="PTHR33121">
    <property type="entry name" value="CYCLIC DI-GMP PHOSPHODIESTERASE PDEF"/>
    <property type="match status" value="1"/>
</dbReference>
<dbReference type="Pfam" id="PF00563">
    <property type="entry name" value="EAL"/>
    <property type="match status" value="1"/>
</dbReference>
<sequence length="249" mass="28856">MMISKPTGMRYVFQPMFNREGKLIAVECLSRLDPLKHRGFSQVEQFFSTASPRLRQDILLEQIALVRRYQTWFRDNDVMVTLNIDEQTLMVLDNDFVAECVSGLHCLHFEINEFSGTLIKHSQATRAICEKYSFWLDDFGAGYAGFSALAVQPFRFIKTDKCLLWSLFEKKNGQELMSSLLRFFSANQHQVIVEGVETPAHRQWLEEMPWFALQGLLWRESSIETLMSRIPTPPLRQHAGYAFTASSQE</sequence>
<dbReference type="GO" id="GO:0071111">
    <property type="term" value="F:cyclic-guanylate-specific phosphodiesterase activity"/>
    <property type="evidence" value="ECO:0007669"/>
    <property type="project" value="InterPro"/>
</dbReference>
<name>A0A085A7K4_9ENTR</name>
<evidence type="ECO:0000259" key="1">
    <source>
        <dbReference type="PROSITE" id="PS50883"/>
    </source>
</evidence>
<dbReference type="InterPro" id="IPR050706">
    <property type="entry name" value="Cyclic-di-GMP_PDE-like"/>
</dbReference>
<evidence type="ECO:0000313" key="2">
    <source>
        <dbReference type="EMBL" id="KFC06199.1"/>
    </source>
</evidence>
<dbReference type="CDD" id="cd01948">
    <property type="entry name" value="EAL"/>
    <property type="match status" value="1"/>
</dbReference>
<comment type="caution">
    <text evidence="2">The sequence shown here is derived from an EMBL/GenBank/DDBJ whole genome shotgun (WGS) entry which is preliminary data.</text>
</comment>
<gene>
    <name evidence="2" type="ORF">GTGU_02720</name>
</gene>
<dbReference type="Gene3D" id="3.20.20.450">
    <property type="entry name" value="EAL domain"/>
    <property type="match status" value="1"/>
</dbReference>
<dbReference type="InterPro" id="IPR001633">
    <property type="entry name" value="EAL_dom"/>
</dbReference>
<dbReference type="PANTHER" id="PTHR33121:SF78">
    <property type="entry name" value="CYCLIC DI-GMP PHOSPHODIESTERASE PDEH"/>
    <property type="match status" value="1"/>
</dbReference>
<organism evidence="2 3">
    <name type="scientific">Trabulsiella guamensis ATCC 49490</name>
    <dbReference type="NCBI Taxonomy" id="1005994"/>
    <lineage>
        <taxon>Bacteria</taxon>
        <taxon>Pseudomonadati</taxon>
        <taxon>Pseudomonadota</taxon>
        <taxon>Gammaproteobacteria</taxon>
        <taxon>Enterobacterales</taxon>
        <taxon>Enterobacteriaceae</taxon>
        <taxon>Trabulsiella</taxon>
    </lineage>
</organism>
<proteinExistence type="predicted"/>
<protein>
    <submittedName>
        <fullName evidence="2">GGDEF/EAL domain protein</fullName>
    </submittedName>
</protein>
<evidence type="ECO:0000313" key="3">
    <source>
        <dbReference type="Proteomes" id="UP000028630"/>
    </source>
</evidence>
<feature type="domain" description="EAL" evidence="1">
    <location>
        <begin position="1"/>
        <end position="235"/>
    </location>
</feature>
<dbReference type="PROSITE" id="PS50883">
    <property type="entry name" value="EAL"/>
    <property type="match status" value="1"/>
</dbReference>
<dbReference type="EMBL" id="JMTB01000085">
    <property type="protein sequence ID" value="KFC06199.1"/>
    <property type="molecule type" value="Genomic_DNA"/>
</dbReference>
<keyword evidence="3" id="KW-1185">Reference proteome</keyword>
<accession>A0A085A7K4</accession>
<dbReference type="SUPFAM" id="SSF141868">
    <property type="entry name" value="EAL domain-like"/>
    <property type="match status" value="1"/>
</dbReference>
<dbReference type="InterPro" id="IPR035919">
    <property type="entry name" value="EAL_sf"/>
</dbReference>
<reference evidence="3" key="1">
    <citation type="submission" date="2014-05" db="EMBL/GenBank/DDBJ databases">
        <title>ATOL: Assembling a taxonomically balanced genome-scale reconstruction of the evolutionary history of the Enterobacteriaceae.</title>
        <authorList>
            <person name="Plunkett G. III"/>
            <person name="Neeno-Eckwall E.C."/>
            <person name="Glasner J.D."/>
            <person name="Perna N.T."/>
        </authorList>
    </citation>
    <scope>NUCLEOTIDE SEQUENCE [LARGE SCALE GENOMIC DNA]</scope>
    <source>
        <strain evidence="3">ATCC 49490</strain>
    </source>
</reference>
<dbReference type="Proteomes" id="UP000028630">
    <property type="component" value="Unassembled WGS sequence"/>
</dbReference>
<dbReference type="SMART" id="SM00052">
    <property type="entry name" value="EAL"/>
    <property type="match status" value="1"/>
</dbReference>
<dbReference type="eggNOG" id="COG2200">
    <property type="taxonomic scope" value="Bacteria"/>
</dbReference>
<dbReference type="AlphaFoldDB" id="A0A085A7K4"/>
<dbReference type="RefSeq" id="WP_051857349.1">
    <property type="nucleotide sequence ID" value="NZ_JMTB01000085.1"/>
</dbReference>